<evidence type="ECO:0000259" key="12">
    <source>
        <dbReference type="Pfam" id="PF00117"/>
    </source>
</evidence>
<comment type="subcellular location">
    <subcellularLocation>
        <location evidence="10">Cytoplasm</location>
    </subcellularLocation>
</comment>
<evidence type="ECO:0000256" key="4">
    <source>
        <dbReference type="ARBA" id="ARBA00022801"/>
    </source>
</evidence>
<evidence type="ECO:0000313" key="14">
    <source>
        <dbReference type="Proteomes" id="UP000051269"/>
    </source>
</evidence>
<dbReference type="PIRSF" id="PIRSF000495">
    <property type="entry name" value="Amidotransf_hisH"/>
    <property type="match status" value="1"/>
</dbReference>
<comment type="catalytic activity">
    <reaction evidence="8 10">
        <text>5-[(5-phospho-1-deoxy-D-ribulos-1-ylimino)methylamino]-1-(5-phospho-beta-D-ribosyl)imidazole-4-carboxamide + L-glutamine = D-erythro-1-(imidazol-4-yl)glycerol 3-phosphate + 5-amino-1-(5-phospho-beta-D-ribosyl)imidazole-4-carboxamide + L-glutamate + H(+)</text>
        <dbReference type="Rhea" id="RHEA:24793"/>
        <dbReference type="ChEBI" id="CHEBI:15378"/>
        <dbReference type="ChEBI" id="CHEBI:29985"/>
        <dbReference type="ChEBI" id="CHEBI:58278"/>
        <dbReference type="ChEBI" id="CHEBI:58359"/>
        <dbReference type="ChEBI" id="CHEBI:58475"/>
        <dbReference type="ChEBI" id="CHEBI:58525"/>
        <dbReference type="EC" id="4.3.2.10"/>
    </reaction>
</comment>
<evidence type="ECO:0000256" key="6">
    <source>
        <dbReference type="ARBA" id="ARBA00023102"/>
    </source>
</evidence>
<dbReference type="SUPFAM" id="SSF52317">
    <property type="entry name" value="Class I glutamine amidotransferase-like"/>
    <property type="match status" value="1"/>
</dbReference>
<dbReference type="UniPathway" id="UPA00031">
    <property type="reaction ID" value="UER00010"/>
</dbReference>
<comment type="pathway">
    <text evidence="1 10">Amino-acid biosynthesis; L-histidine biosynthesis; L-histidine from 5-phospho-alpha-D-ribose 1-diphosphate: step 5/9.</text>
</comment>
<dbReference type="EC" id="3.5.1.2" evidence="10"/>
<keyword evidence="5 10" id="KW-0315">Glutamine amidotransferase</keyword>
<dbReference type="InterPro" id="IPR010139">
    <property type="entry name" value="Imidazole-glycPsynth_HisH"/>
</dbReference>
<comment type="function">
    <text evidence="10">IGPS catalyzes the conversion of PRFAR and glutamine to IGP, AICAR and glutamate. The HisH subunit catalyzes the hydrolysis of glutamine to glutamate and ammonia as part of the synthesis of IGP and AICAR. The resulting ammonia molecule is channeled to the active site of HisF.</text>
</comment>
<evidence type="ECO:0000256" key="2">
    <source>
        <dbReference type="ARBA" id="ARBA00011152"/>
    </source>
</evidence>
<evidence type="ECO:0000256" key="3">
    <source>
        <dbReference type="ARBA" id="ARBA00022605"/>
    </source>
</evidence>
<keyword evidence="3 10" id="KW-0028">Amino-acid biosynthesis</keyword>
<feature type="domain" description="Glutamine amidotransferase" evidence="12">
    <location>
        <begin position="5"/>
        <end position="188"/>
    </location>
</feature>
<organism evidence="13 14">
    <name type="scientific">Verrucomicrobia subdivision 6 bacterium BACL9 MAG-120507-bin52</name>
    <dbReference type="NCBI Taxonomy" id="1655590"/>
    <lineage>
        <taxon>Bacteria</taxon>
        <taxon>Pseudomonadati</taxon>
        <taxon>Verrucomicrobiota</taxon>
        <taxon>Verrucomicrobiia</taxon>
        <taxon>Verrucomicrobiales</taxon>
        <taxon>Verrucomicrobia subdivision 6</taxon>
    </lineage>
</organism>
<dbReference type="GO" id="GO:0016829">
    <property type="term" value="F:lyase activity"/>
    <property type="evidence" value="ECO:0007669"/>
    <property type="project" value="UniProtKB-KW"/>
</dbReference>
<dbReference type="GO" id="GO:0000107">
    <property type="term" value="F:imidazoleglycerol-phosphate synthase activity"/>
    <property type="evidence" value="ECO:0007669"/>
    <property type="project" value="UniProtKB-UniRule"/>
</dbReference>
<feature type="active site" evidence="10 11">
    <location>
        <position position="182"/>
    </location>
</feature>
<dbReference type="AlphaFoldDB" id="A0A0R2RJ91"/>
<dbReference type="NCBIfam" id="TIGR01855">
    <property type="entry name" value="IMP_synth_hisH"/>
    <property type="match status" value="1"/>
</dbReference>
<dbReference type="GO" id="GO:0005737">
    <property type="term" value="C:cytoplasm"/>
    <property type="evidence" value="ECO:0007669"/>
    <property type="project" value="UniProtKB-SubCell"/>
</dbReference>
<dbReference type="PANTHER" id="PTHR42701">
    <property type="entry name" value="IMIDAZOLE GLYCEROL PHOSPHATE SYNTHASE SUBUNIT HISH"/>
    <property type="match status" value="1"/>
</dbReference>
<comment type="subunit">
    <text evidence="2 10">Heterodimer of HisH and HisF.</text>
</comment>
<dbReference type="PROSITE" id="PS51273">
    <property type="entry name" value="GATASE_TYPE_1"/>
    <property type="match status" value="1"/>
</dbReference>
<reference evidence="13 14" key="1">
    <citation type="submission" date="2015-10" db="EMBL/GenBank/DDBJ databases">
        <title>Metagenome-Assembled Genomes uncover a global brackish microbiome.</title>
        <authorList>
            <person name="Hugerth L.W."/>
            <person name="Larsson J."/>
            <person name="Alneberg J."/>
            <person name="Lindh M.V."/>
            <person name="Legrand C."/>
            <person name="Pinhassi J."/>
            <person name="Andersson A.F."/>
        </authorList>
    </citation>
    <scope>NUCLEOTIDE SEQUENCE [LARGE SCALE GENOMIC DNA]</scope>
    <source>
        <strain evidence="13">BACL18 MAG-120507-bin52</strain>
    </source>
</reference>
<dbReference type="Proteomes" id="UP000051269">
    <property type="component" value="Unassembled WGS sequence"/>
</dbReference>
<evidence type="ECO:0000256" key="7">
    <source>
        <dbReference type="ARBA" id="ARBA00023239"/>
    </source>
</evidence>
<proteinExistence type="inferred from homology"/>
<evidence type="ECO:0000256" key="9">
    <source>
        <dbReference type="ARBA" id="ARBA00049534"/>
    </source>
</evidence>
<dbReference type="GO" id="GO:0000105">
    <property type="term" value="P:L-histidine biosynthetic process"/>
    <property type="evidence" value="ECO:0007669"/>
    <property type="project" value="UniProtKB-UniRule"/>
</dbReference>
<dbReference type="EC" id="4.3.2.10" evidence="10"/>
<dbReference type="Gene3D" id="3.40.50.880">
    <property type="match status" value="1"/>
</dbReference>
<comment type="catalytic activity">
    <reaction evidence="9 10">
        <text>L-glutamine + H2O = L-glutamate + NH4(+)</text>
        <dbReference type="Rhea" id="RHEA:15889"/>
        <dbReference type="ChEBI" id="CHEBI:15377"/>
        <dbReference type="ChEBI" id="CHEBI:28938"/>
        <dbReference type="ChEBI" id="CHEBI:29985"/>
        <dbReference type="ChEBI" id="CHEBI:58359"/>
        <dbReference type="EC" id="3.5.1.2"/>
    </reaction>
</comment>
<dbReference type="HAMAP" id="MF_00278">
    <property type="entry name" value="HisH"/>
    <property type="match status" value="1"/>
</dbReference>
<protein>
    <recommendedName>
        <fullName evidence="10">Imidazole glycerol phosphate synthase subunit HisH</fullName>
        <ecNumber evidence="10">4.3.2.10</ecNumber>
    </recommendedName>
    <alternativeName>
        <fullName evidence="10">IGP synthase glutaminase subunit</fullName>
        <ecNumber evidence="10">3.5.1.2</ecNumber>
    </alternativeName>
    <alternativeName>
        <fullName evidence="10">IGP synthase subunit HisH</fullName>
    </alternativeName>
    <alternativeName>
        <fullName evidence="10">ImGP synthase subunit HisH</fullName>
        <shortName evidence="10">IGPS subunit HisH</shortName>
    </alternativeName>
</protein>
<evidence type="ECO:0000256" key="11">
    <source>
        <dbReference type="PIRSR" id="PIRSR000495-1"/>
    </source>
</evidence>
<keyword evidence="6 10" id="KW-0368">Histidine biosynthesis</keyword>
<dbReference type="InterPro" id="IPR029062">
    <property type="entry name" value="Class_I_gatase-like"/>
</dbReference>
<evidence type="ECO:0000313" key="13">
    <source>
        <dbReference type="EMBL" id="KRO62465.1"/>
    </source>
</evidence>
<feature type="active site" description="Nucleophile" evidence="10 11">
    <location>
        <position position="80"/>
    </location>
</feature>
<dbReference type="PROSITE" id="PS51274">
    <property type="entry name" value="GATASE_COBBQ"/>
    <property type="match status" value="1"/>
</dbReference>
<sequence length="204" mass="22745">MDVAMIDYGRGNLRSVERALEKAGAKVRRVEDPVGLKKAELVVLPGVGSFGDAVDGLKQRKLWEPLRDWVRSDQPFLGICLGFQLLWEEGEEAPGAKGLGIFPGRVSKFQGHGLKIPLIGWCEVRPKGDAEEFFQEADRFFYHVHSYRPESVPSEFLLCETEYGGWYPSGVRKGRVVGFQFHPEKSQQAGISLIQSALNIIRGG</sequence>
<feature type="active site" evidence="10 11">
    <location>
        <position position="184"/>
    </location>
</feature>
<dbReference type="GO" id="GO:0004359">
    <property type="term" value="F:glutaminase activity"/>
    <property type="evidence" value="ECO:0007669"/>
    <property type="project" value="UniProtKB-EC"/>
</dbReference>
<keyword evidence="7 10" id="KW-0456">Lyase</keyword>
<evidence type="ECO:0000256" key="1">
    <source>
        <dbReference type="ARBA" id="ARBA00005091"/>
    </source>
</evidence>
<dbReference type="Pfam" id="PF00117">
    <property type="entry name" value="GATase"/>
    <property type="match status" value="1"/>
</dbReference>
<accession>A0A0R2RJ91</accession>
<gene>
    <name evidence="10" type="primary">hisH</name>
    <name evidence="13" type="ORF">ABR82_03230</name>
</gene>
<evidence type="ECO:0000256" key="10">
    <source>
        <dbReference type="HAMAP-Rule" id="MF_00278"/>
    </source>
</evidence>
<dbReference type="InterPro" id="IPR017926">
    <property type="entry name" value="GATASE"/>
</dbReference>
<dbReference type="PANTHER" id="PTHR42701:SF1">
    <property type="entry name" value="IMIDAZOLE GLYCEROL PHOSPHATE SYNTHASE SUBUNIT HISH"/>
    <property type="match status" value="1"/>
</dbReference>
<dbReference type="CDD" id="cd01748">
    <property type="entry name" value="GATase1_IGP_Synthase"/>
    <property type="match status" value="1"/>
</dbReference>
<keyword evidence="4 10" id="KW-0378">Hydrolase</keyword>
<evidence type="ECO:0000256" key="8">
    <source>
        <dbReference type="ARBA" id="ARBA00047838"/>
    </source>
</evidence>
<evidence type="ECO:0000256" key="5">
    <source>
        <dbReference type="ARBA" id="ARBA00022962"/>
    </source>
</evidence>
<keyword evidence="10" id="KW-0963">Cytoplasm</keyword>
<name>A0A0R2RJ91_9BACT</name>
<dbReference type="EMBL" id="LIBO01000072">
    <property type="protein sequence ID" value="KRO62465.1"/>
    <property type="molecule type" value="Genomic_DNA"/>
</dbReference>
<comment type="caution">
    <text evidence="13">The sequence shown here is derived from an EMBL/GenBank/DDBJ whole genome shotgun (WGS) entry which is preliminary data.</text>
</comment>